<evidence type="ECO:0000256" key="1">
    <source>
        <dbReference type="SAM" id="MobiDB-lite"/>
    </source>
</evidence>
<feature type="compositionally biased region" description="Pro residues" evidence="1">
    <location>
        <begin position="92"/>
        <end position="106"/>
    </location>
</feature>
<feature type="chain" id="PRO_5002174148" description="DUF4148 domain-containing protein" evidence="2">
    <location>
        <begin position="45"/>
        <end position="125"/>
    </location>
</feature>
<dbReference type="RefSeq" id="WP_063778421.1">
    <property type="nucleotide sequence ID" value="NZ_CP010536.1"/>
</dbReference>
<keyword evidence="4" id="KW-1185">Reference proteome</keyword>
<protein>
    <recommendedName>
        <fullName evidence="5">DUF4148 domain-containing protein</fullName>
    </recommendedName>
</protein>
<organism evidence="3 4">
    <name type="scientific">Cupriavidus basilensis</name>
    <dbReference type="NCBI Taxonomy" id="68895"/>
    <lineage>
        <taxon>Bacteria</taxon>
        <taxon>Pseudomonadati</taxon>
        <taxon>Pseudomonadota</taxon>
        <taxon>Betaproteobacteria</taxon>
        <taxon>Burkholderiales</taxon>
        <taxon>Burkholderiaceae</taxon>
        <taxon>Cupriavidus</taxon>
    </lineage>
</organism>
<keyword evidence="2" id="KW-0732">Signal</keyword>
<sequence length="125" mass="13328">MKINCHEPRESLPCSRMQAAMRTLRRGVLLVRVLALCANSIAYAQPPAPAQSLVTPEQTFAQGYLEAVSTGYDNGQALLGSEGMAPVRLPHSPAPQFRPSPAPSVPAPTAANPSVVPVSQKTRRE</sequence>
<feature type="region of interest" description="Disordered" evidence="1">
    <location>
        <begin position="83"/>
        <end position="125"/>
    </location>
</feature>
<evidence type="ECO:0000256" key="2">
    <source>
        <dbReference type="SAM" id="SignalP"/>
    </source>
</evidence>
<dbReference type="KEGG" id="cbw:RR42_m3990"/>
<accession>A0A0C4YF07</accession>
<evidence type="ECO:0000313" key="4">
    <source>
        <dbReference type="Proteomes" id="UP000031843"/>
    </source>
</evidence>
<evidence type="ECO:0008006" key="5">
    <source>
        <dbReference type="Google" id="ProtNLM"/>
    </source>
</evidence>
<name>A0A0C4YF07_9BURK</name>
<feature type="signal peptide" evidence="2">
    <location>
        <begin position="1"/>
        <end position="44"/>
    </location>
</feature>
<dbReference type="EMBL" id="CP010536">
    <property type="protein sequence ID" value="AJG21340.1"/>
    <property type="molecule type" value="Genomic_DNA"/>
</dbReference>
<reference evidence="3 4" key="1">
    <citation type="journal article" date="2015" name="Genome Announc.">
        <title>Complete Genome Sequence of Cupriavidus basilensis 4G11, Isolated from the Oak Ridge Field Research Center Site.</title>
        <authorList>
            <person name="Ray J."/>
            <person name="Waters R.J."/>
            <person name="Skerker J.M."/>
            <person name="Kuehl J.V."/>
            <person name="Price M.N."/>
            <person name="Huang J."/>
            <person name="Chakraborty R."/>
            <person name="Arkin A.P."/>
            <person name="Deutschbauer A."/>
        </authorList>
    </citation>
    <scope>NUCLEOTIDE SEQUENCE [LARGE SCALE GENOMIC DNA]</scope>
    <source>
        <strain evidence="3">4G11</strain>
    </source>
</reference>
<dbReference type="Proteomes" id="UP000031843">
    <property type="component" value="Chromosome main"/>
</dbReference>
<evidence type="ECO:0000313" key="3">
    <source>
        <dbReference type="EMBL" id="AJG21340.1"/>
    </source>
</evidence>
<proteinExistence type="predicted"/>
<gene>
    <name evidence="3" type="ORF">RR42_m3990</name>
</gene>
<dbReference type="AlphaFoldDB" id="A0A0C4YF07"/>
<feature type="compositionally biased region" description="Low complexity" evidence="1">
    <location>
        <begin position="107"/>
        <end position="119"/>
    </location>
</feature>